<evidence type="ECO:0000313" key="1">
    <source>
        <dbReference type="EMBL" id="UQC81722.1"/>
    </source>
</evidence>
<reference evidence="1" key="1">
    <citation type="journal article" date="2021" name="Mol. Plant Microbe Interact.">
        <title>Complete Genome Sequence of the Plant-Pathogenic Fungus Colletotrichum lupini.</title>
        <authorList>
            <person name="Baroncelli R."/>
            <person name="Pensec F."/>
            <person name="Da Lio D."/>
            <person name="Boufleur T."/>
            <person name="Vicente I."/>
            <person name="Sarrocco S."/>
            <person name="Picot A."/>
            <person name="Baraldi E."/>
            <person name="Sukno S."/>
            <person name="Thon M."/>
            <person name="Le Floch G."/>
        </authorList>
    </citation>
    <scope>NUCLEOTIDE SEQUENCE</scope>
    <source>
        <strain evidence="1">IMI 504893</strain>
    </source>
</reference>
<name>A0A9Q8SSE4_9PEZI</name>
<sequence>MNAVFRKLSDPSICPPEGSDYPAKACATGLFGILHSKLGNLIRSAGFSSASPPPSLLIIRTSLGIDTET</sequence>
<organism evidence="1 2">
    <name type="scientific">Colletotrichum lupini</name>
    <dbReference type="NCBI Taxonomy" id="145971"/>
    <lineage>
        <taxon>Eukaryota</taxon>
        <taxon>Fungi</taxon>
        <taxon>Dikarya</taxon>
        <taxon>Ascomycota</taxon>
        <taxon>Pezizomycotina</taxon>
        <taxon>Sordariomycetes</taxon>
        <taxon>Hypocreomycetidae</taxon>
        <taxon>Glomerellales</taxon>
        <taxon>Glomerellaceae</taxon>
        <taxon>Colletotrichum</taxon>
        <taxon>Colletotrichum acutatum species complex</taxon>
    </lineage>
</organism>
<dbReference type="GeneID" id="73341213"/>
<dbReference type="EMBL" id="CP019476">
    <property type="protein sequence ID" value="UQC81722.1"/>
    <property type="molecule type" value="Genomic_DNA"/>
</dbReference>
<dbReference type="RefSeq" id="XP_049143346.1">
    <property type="nucleotide sequence ID" value="XM_049286203.1"/>
</dbReference>
<gene>
    <name evidence="1" type="ORF">CLUP02_07208</name>
</gene>
<proteinExistence type="predicted"/>
<dbReference type="KEGG" id="clup:CLUP02_07208"/>
<keyword evidence="2" id="KW-1185">Reference proteome</keyword>
<evidence type="ECO:0000313" key="2">
    <source>
        <dbReference type="Proteomes" id="UP000830671"/>
    </source>
</evidence>
<protein>
    <submittedName>
        <fullName evidence="1">Uncharacterized protein</fullName>
    </submittedName>
</protein>
<dbReference type="AlphaFoldDB" id="A0A9Q8SSE4"/>
<dbReference type="Proteomes" id="UP000830671">
    <property type="component" value="Chromosome 4"/>
</dbReference>
<accession>A0A9Q8SSE4</accession>